<accession>A0A0L9UC04</accession>
<evidence type="ECO:0000313" key="2">
    <source>
        <dbReference type="Proteomes" id="UP000053144"/>
    </source>
</evidence>
<name>A0A0L9UC04_PHAAN</name>
<dbReference type="AlphaFoldDB" id="A0A0L9UC04"/>
<evidence type="ECO:0000313" key="1">
    <source>
        <dbReference type="EMBL" id="KOM40082.1"/>
    </source>
</evidence>
<dbReference type="Proteomes" id="UP000053144">
    <property type="component" value="Chromosome 4"/>
</dbReference>
<gene>
    <name evidence="1" type="ORF">LR48_Vigan04g028000</name>
</gene>
<protein>
    <submittedName>
        <fullName evidence="1">Uncharacterized protein</fullName>
    </submittedName>
</protein>
<dbReference type="Gramene" id="KOM40082">
    <property type="protein sequence ID" value="KOM40082"/>
    <property type="gene ID" value="LR48_Vigan04g028000"/>
</dbReference>
<organism evidence="1 2">
    <name type="scientific">Phaseolus angularis</name>
    <name type="common">Azuki bean</name>
    <name type="synonym">Vigna angularis</name>
    <dbReference type="NCBI Taxonomy" id="3914"/>
    <lineage>
        <taxon>Eukaryota</taxon>
        <taxon>Viridiplantae</taxon>
        <taxon>Streptophyta</taxon>
        <taxon>Embryophyta</taxon>
        <taxon>Tracheophyta</taxon>
        <taxon>Spermatophyta</taxon>
        <taxon>Magnoliopsida</taxon>
        <taxon>eudicotyledons</taxon>
        <taxon>Gunneridae</taxon>
        <taxon>Pentapetalae</taxon>
        <taxon>rosids</taxon>
        <taxon>fabids</taxon>
        <taxon>Fabales</taxon>
        <taxon>Fabaceae</taxon>
        <taxon>Papilionoideae</taxon>
        <taxon>50 kb inversion clade</taxon>
        <taxon>NPAAA clade</taxon>
        <taxon>indigoferoid/millettioid clade</taxon>
        <taxon>Phaseoleae</taxon>
        <taxon>Vigna</taxon>
    </lineage>
</organism>
<proteinExistence type="predicted"/>
<sequence length="279" mass="31532">MMDWMVKIGNFPPWKPLGAAAAASGFPPPRPNSGRTDQFWTSVLSWSFYGRASKCFCWTNERPLLFWTSVLSYSGRASSAGRASSPILDERPLLGERPLTLWTSVLFFALDERPLLFWTSVLDERPGRALDERWTSVLTLDERPLSSKWRLGAPFYLAPGREPLSKLAPGRPFSHARARSSRYSRDSWYLTNIRNCPFVSAKPLGCRASVMCRDITGCRLPGDRHHPADVTDCRLPGDRHQHVSVTGARSPSDRHQPVNVYDVKSRSLMNSGILKVDRW</sequence>
<reference evidence="2" key="1">
    <citation type="journal article" date="2015" name="Proc. Natl. Acad. Sci. U.S.A.">
        <title>Genome sequencing of adzuki bean (Vigna angularis) provides insight into high starch and low fat accumulation and domestication.</title>
        <authorList>
            <person name="Yang K."/>
            <person name="Tian Z."/>
            <person name="Chen C."/>
            <person name="Luo L."/>
            <person name="Zhao B."/>
            <person name="Wang Z."/>
            <person name="Yu L."/>
            <person name="Li Y."/>
            <person name="Sun Y."/>
            <person name="Li W."/>
            <person name="Chen Y."/>
            <person name="Li Y."/>
            <person name="Zhang Y."/>
            <person name="Ai D."/>
            <person name="Zhao J."/>
            <person name="Shang C."/>
            <person name="Ma Y."/>
            <person name="Wu B."/>
            <person name="Wang M."/>
            <person name="Gao L."/>
            <person name="Sun D."/>
            <person name="Zhang P."/>
            <person name="Guo F."/>
            <person name="Wang W."/>
            <person name="Li Y."/>
            <person name="Wang J."/>
            <person name="Varshney R.K."/>
            <person name="Wang J."/>
            <person name="Ling H.Q."/>
            <person name="Wan P."/>
        </authorList>
    </citation>
    <scope>NUCLEOTIDE SEQUENCE</scope>
    <source>
        <strain evidence="2">cv. Jingnong 6</strain>
    </source>
</reference>
<dbReference type="EMBL" id="CM003374">
    <property type="protein sequence ID" value="KOM40082.1"/>
    <property type="molecule type" value="Genomic_DNA"/>
</dbReference>